<proteinExistence type="predicted"/>
<protein>
    <submittedName>
        <fullName evidence="3">ABC transporter ATP-binding protein</fullName>
    </submittedName>
</protein>
<keyword evidence="2" id="KW-1133">Transmembrane helix</keyword>
<keyword evidence="4" id="KW-1185">Reference proteome</keyword>
<evidence type="ECO:0000256" key="2">
    <source>
        <dbReference type="SAM" id="Phobius"/>
    </source>
</evidence>
<dbReference type="EMBL" id="JBEZAM010000129">
    <property type="protein sequence ID" value="MEU7298497.1"/>
    <property type="molecule type" value="Genomic_DNA"/>
</dbReference>
<keyword evidence="2" id="KW-0472">Membrane</keyword>
<accession>A0ABV3D7P3</accession>
<keyword evidence="2" id="KW-0812">Transmembrane</keyword>
<keyword evidence="3" id="KW-0547">Nucleotide-binding</keyword>
<feature type="region of interest" description="Disordered" evidence="1">
    <location>
        <begin position="1"/>
        <end position="35"/>
    </location>
</feature>
<name>A0ABV3D7P3_STREX</name>
<evidence type="ECO:0000256" key="1">
    <source>
        <dbReference type="SAM" id="MobiDB-lite"/>
    </source>
</evidence>
<dbReference type="GO" id="GO:0005524">
    <property type="term" value="F:ATP binding"/>
    <property type="evidence" value="ECO:0007669"/>
    <property type="project" value="UniProtKB-KW"/>
</dbReference>
<dbReference type="Proteomes" id="UP001551210">
    <property type="component" value="Unassembled WGS sequence"/>
</dbReference>
<feature type="non-terminal residue" evidence="3">
    <location>
        <position position="105"/>
    </location>
</feature>
<reference evidence="3 4" key="1">
    <citation type="submission" date="2024-06" db="EMBL/GenBank/DDBJ databases">
        <title>The Natural Products Discovery Center: Release of the First 8490 Sequenced Strains for Exploring Actinobacteria Biosynthetic Diversity.</title>
        <authorList>
            <person name="Kalkreuter E."/>
            <person name="Kautsar S.A."/>
            <person name="Yang D."/>
            <person name="Bader C.D."/>
            <person name="Teijaro C.N."/>
            <person name="Fluegel L."/>
            <person name="Davis C.M."/>
            <person name="Simpson J.R."/>
            <person name="Lauterbach L."/>
            <person name="Steele A.D."/>
            <person name="Gui C."/>
            <person name="Meng S."/>
            <person name="Li G."/>
            <person name="Viehrig K."/>
            <person name="Ye F."/>
            <person name="Su P."/>
            <person name="Kiefer A.F."/>
            <person name="Nichols A."/>
            <person name="Cepeda A.J."/>
            <person name="Yan W."/>
            <person name="Fan B."/>
            <person name="Jiang Y."/>
            <person name="Adhikari A."/>
            <person name="Zheng C.-J."/>
            <person name="Schuster L."/>
            <person name="Cowan T.M."/>
            <person name="Smanski M.J."/>
            <person name="Chevrette M.G."/>
            <person name="De Carvalho L.P.S."/>
            <person name="Shen B."/>
        </authorList>
    </citation>
    <scope>NUCLEOTIDE SEQUENCE [LARGE SCALE GENOMIC DNA]</scope>
    <source>
        <strain evidence="3 4">NPDC045705</strain>
    </source>
</reference>
<sequence length="105" mass="10715">MTTADVSKSEGPAQVSEGRTRGTEQSMSGTRPDRVLLPTATGAESLAALRAMLHGHRLLTVGAITVLVAGTGVGLLTAPLLGHIVDLVVDREGAPALTLPLVLLV</sequence>
<evidence type="ECO:0000313" key="3">
    <source>
        <dbReference type="EMBL" id="MEU7298497.1"/>
    </source>
</evidence>
<gene>
    <name evidence="3" type="ORF">AB0A76_35815</name>
</gene>
<keyword evidence="3" id="KW-0067">ATP-binding</keyword>
<organism evidence="3 4">
    <name type="scientific">Streptomyces exfoliatus</name>
    <name type="common">Streptomyces hydrogenans</name>
    <dbReference type="NCBI Taxonomy" id="1905"/>
    <lineage>
        <taxon>Bacteria</taxon>
        <taxon>Bacillati</taxon>
        <taxon>Actinomycetota</taxon>
        <taxon>Actinomycetes</taxon>
        <taxon>Kitasatosporales</taxon>
        <taxon>Streptomycetaceae</taxon>
        <taxon>Streptomyces</taxon>
    </lineage>
</organism>
<feature type="transmembrane region" description="Helical" evidence="2">
    <location>
        <begin position="58"/>
        <end position="81"/>
    </location>
</feature>
<evidence type="ECO:0000313" key="4">
    <source>
        <dbReference type="Proteomes" id="UP001551210"/>
    </source>
</evidence>
<comment type="caution">
    <text evidence="3">The sequence shown here is derived from an EMBL/GenBank/DDBJ whole genome shotgun (WGS) entry which is preliminary data.</text>
</comment>